<feature type="domain" description="Tyr recombinase" evidence="6">
    <location>
        <begin position="170"/>
        <end position="358"/>
    </location>
</feature>
<dbReference type="InterPro" id="IPR013762">
    <property type="entry name" value="Integrase-like_cat_sf"/>
</dbReference>
<evidence type="ECO:0000256" key="5">
    <source>
        <dbReference type="PROSITE-ProRule" id="PRU01248"/>
    </source>
</evidence>
<dbReference type="InterPro" id="IPR011010">
    <property type="entry name" value="DNA_brk_join_enz"/>
</dbReference>
<reference evidence="9" key="1">
    <citation type="journal article" date="2019" name="Int. J. Syst. Evol. Microbiol.">
        <title>The Global Catalogue of Microorganisms (GCM) 10K type strain sequencing project: providing services to taxonomists for standard genome sequencing and annotation.</title>
        <authorList>
            <consortium name="The Broad Institute Genomics Platform"/>
            <consortium name="The Broad Institute Genome Sequencing Center for Infectious Disease"/>
            <person name="Wu L."/>
            <person name="Ma J."/>
        </authorList>
    </citation>
    <scope>NUCLEOTIDE SEQUENCE [LARGE SCALE GENOMIC DNA]</scope>
    <source>
        <strain evidence="9">CCUG 57508</strain>
    </source>
</reference>
<evidence type="ECO:0000256" key="3">
    <source>
        <dbReference type="ARBA" id="ARBA00023125"/>
    </source>
</evidence>
<dbReference type="InterPro" id="IPR044068">
    <property type="entry name" value="CB"/>
</dbReference>
<dbReference type="Pfam" id="PF26003">
    <property type="entry name" value="Integrase_N_phage"/>
    <property type="match status" value="1"/>
</dbReference>
<evidence type="ECO:0000259" key="6">
    <source>
        <dbReference type="PROSITE" id="PS51898"/>
    </source>
</evidence>
<dbReference type="RefSeq" id="WP_386054504.1">
    <property type="nucleotide sequence ID" value="NZ_JBHTKH010000018.1"/>
</dbReference>
<comment type="caution">
    <text evidence="8">The sequence shown here is derived from an EMBL/GenBank/DDBJ whole genome shotgun (WGS) entry which is preliminary data.</text>
</comment>
<dbReference type="InterPro" id="IPR010998">
    <property type="entry name" value="Integrase_recombinase_N"/>
</dbReference>
<keyword evidence="3 5" id="KW-0238">DNA-binding</keyword>
<feature type="domain" description="Core-binding (CB)" evidence="7">
    <location>
        <begin position="69"/>
        <end position="149"/>
    </location>
</feature>
<dbReference type="PROSITE" id="PS51900">
    <property type="entry name" value="CB"/>
    <property type="match status" value="1"/>
</dbReference>
<protein>
    <submittedName>
        <fullName evidence="8">Tyrosine-type recombinase/integrase</fullName>
    </submittedName>
</protein>
<keyword evidence="4" id="KW-0233">DNA recombination</keyword>
<dbReference type="InterPro" id="IPR058717">
    <property type="entry name" value="Phage_L5_Integrase_N"/>
</dbReference>
<dbReference type="SUPFAM" id="SSF56349">
    <property type="entry name" value="DNA breaking-rejoining enzymes"/>
    <property type="match status" value="1"/>
</dbReference>
<dbReference type="EMBL" id="JBHTKH010000018">
    <property type="protein sequence ID" value="MFD1056396.1"/>
    <property type="molecule type" value="Genomic_DNA"/>
</dbReference>
<dbReference type="PROSITE" id="PS51898">
    <property type="entry name" value="TYR_RECOMBINASE"/>
    <property type="match status" value="1"/>
</dbReference>
<dbReference type="InterPro" id="IPR050090">
    <property type="entry name" value="Tyrosine_recombinase_XerCD"/>
</dbReference>
<dbReference type="InterPro" id="IPR002104">
    <property type="entry name" value="Integrase_catalytic"/>
</dbReference>
<dbReference type="Pfam" id="PF00589">
    <property type="entry name" value="Phage_integrase"/>
    <property type="match status" value="1"/>
</dbReference>
<gene>
    <name evidence="8" type="ORF">ACFQ2V_18950</name>
</gene>
<evidence type="ECO:0000313" key="9">
    <source>
        <dbReference type="Proteomes" id="UP001597046"/>
    </source>
</evidence>
<dbReference type="Gene3D" id="1.10.150.130">
    <property type="match status" value="1"/>
</dbReference>
<dbReference type="PANTHER" id="PTHR30349:SF64">
    <property type="entry name" value="PROPHAGE INTEGRASE INTD-RELATED"/>
    <property type="match status" value="1"/>
</dbReference>
<evidence type="ECO:0000256" key="4">
    <source>
        <dbReference type="ARBA" id="ARBA00023172"/>
    </source>
</evidence>
<accession>A0ABW3N0K6</accession>
<evidence type="ECO:0000259" key="7">
    <source>
        <dbReference type="PROSITE" id="PS51900"/>
    </source>
</evidence>
<evidence type="ECO:0000256" key="1">
    <source>
        <dbReference type="ARBA" id="ARBA00008857"/>
    </source>
</evidence>
<sequence length="379" mass="42227">MATRRKRREFGAVRQLPSGRWQASYLATDGLRRTAPNTFRTKADAHAWLTVRQSELLRGDWLDPDLGRVTLDDYATKWIVEHRISARTRDLYEGLNRLHIRPILGHVQLGSLTTERVRAWRAELLRSGRSEVTTAKAYRLLRAVLNTAVDDGRIARNPCRIKGADQEKAPERPVASVAQVFALADAVGPQFRAFVLTAALTSMRWGELIALRRRDLDLDEGLAFVHRSLIERGGLLEEGPPKNNSVRVVTLPALLVDELRRHVARVAGGDDALVFTGERGATPRRGNWRANVGWAQALVSAGLPEGFHFHDLRHTGNHLVAQSGASTRELMHRMGHSTMRAALIYQHATEARSRALADRLNDLVAAHRGPASHDVDEGT</sequence>
<dbReference type="Gene3D" id="1.10.443.10">
    <property type="entry name" value="Intergrase catalytic core"/>
    <property type="match status" value="1"/>
</dbReference>
<dbReference type="PANTHER" id="PTHR30349">
    <property type="entry name" value="PHAGE INTEGRASE-RELATED"/>
    <property type="match status" value="1"/>
</dbReference>
<organism evidence="8 9">
    <name type="scientific">Terrabacter terrigena</name>
    <dbReference type="NCBI Taxonomy" id="574718"/>
    <lineage>
        <taxon>Bacteria</taxon>
        <taxon>Bacillati</taxon>
        <taxon>Actinomycetota</taxon>
        <taxon>Actinomycetes</taxon>
        <taxon>Micrococcales</taxon>
        <taxon>Intrasporangiaceae</taxon>
        <taxon>Terrabacter</taxon>
    </lineage>
</organism>
<name>A0ABW3N0K6_9MICO</name>
<dbReference type="InterPro" id="IPR004107">
    <property type="entry name" value="Integrase_SAM-like_N"/>
</dbReference>
<dbReference type="Pfam" id="PF14659">
    <property type="entry name" value="Phage_int_SAM_3"/>
    <property type="match status" value="1"/>
</dbReference>
<keyword evidence="2" id="KW-0229">DNA integration</keyword>
<dbReference type="Proteomes" id="UP001597046">
    <property type="component" value="Unassembled WGS sequence"/>
</dbReference>
<keyword evidence="9" id="KW-1185">Reference proteome</keyword>
<dbReference type="CDD" id="cd01189">
    <property type="entry name" value="INT_ICEBs1_C_like"/>
    <property type="match status" value="1"/>
</dbReference>
<comment type="similarity">
    <text evidence="1">Belongs to the 'phage' integrase family.</text>
</comment>
<evidence type="ECO:0000313" key="8">
    <source>
        <dbReference type="EMBL" id="MFD1056396.1"/>
    </source>
</evidence>
<proteinExistence type="inferred from homology"/>
<evidence type="ECO:0000256" key="2">
    <source>
        <dbReference type="ARBA" id="ARBA00022908"/>
    </source>
</evidence>